<proteinExistence type="predicted"/>
<evidence type="ECO:0000313" key="1">
    <source>
        <dbReference type="EMBL" id="XAI69437.1"/>
    </source>
</evidence>
<organism evidence="1">
    <name type="scientific">Pseudomonas phage Pyxpy01</name>
    <dbReference type="NCBI Taxonomy" id="3138546"/>
    <lineage>
        <taxon>Viruses</taxon>
    </lineage>
</organism>
<protein>
    <submittedName>
        <fullName evidence="1">Uncharacterized protein</fullName>
    </submittedName>
</protein>
<dbReference type="EMBL" id="PP179310">
    <property type="protein sequence ID" value="XAI69437.1"/>
    <property type="molecule type" value="Genomic_DNA"/>
</dbReference>
<gene>
    <name evidence="1" type="ORF">Pyxpy01_00139</name>
</gene>
<accession>A0AAU6VY91</accession>
<name>A0AAU6VY91_9VIRU</name>
<sequence length="79" mass="8968">MTAVINVSAETRSERIAREQKEWIADAVAYMIMIGLYAQEEVYEALYLAEILAEEGCRDGEIVFTAKEAVDEELSYWGD</sequence>
<reference evidence="1" key="1">
    <citation type="journal article" date="2024" name="J. Gen. Virol.">
        <title>Novel phages of Pseudomonas syringae unveil numerous potential auxiliary metabolic genes.</title>
        <authorList>
            <person name="Feltin C."/>
            <person name="Garneau J.R."/>
            <person name="Morris C.E."/>
            <person name="Berard A."/>
            <person name="Torres-Barcelo C."/>
        </authorList>
    </citation>
    <scope>NUCLEOTIDE SEQUENCE</scope>
</reference>